<dbReference type="AlphaFoldDB" id="Q315J1"/>
<evidence type="ECO:0000259" key="15">
    <source>
        <dbReference type="Pfam" id="PF00391"/>
    </source>
</evidence>
<dbReference type="SUPFAM" id="SSF56059">
    <property type="entry name" value="Glutathione synthetase ATP-binding domain-like"/>
    <property type="match status" value="1"/>
</dbReference>
<comment type="cofactor">
    <cofactor evidence="1">
        <name>Mg(2+)</name>
        <dbReference type="ChEBI" id="CHEBI:18420"/>
    </cofactor>
</comment>
<dbReference type="GO" id="GO:0046872">
    <property type="term" value="F:metal ion binding"/>
    <property type="evidence" value="ECO:0007669"/>
    <property type="project" value="UniProtKB-KW"/>
</dbReference>
<feature type="domain" description="Pyruvate phosphate dikinase AMP/ATP-binding" evidence="16">
    <location>
        <begin position="357"/>
        <end position="413"/>
    </location>
</feature>
<evidence type="ECO:0000256" key="7">
    <source>
        <dbReference type="ARBA" id="ARBA00022679"/>
    </source>
</evidence>
<evidence type="ECO:0000256" key="13">
    <source>
        <dbReference type="ARBA" id="ARBA00033470"/>
    </source>
</evidence>
<dbReference type="KEGG" id="dde:Dde_0604"/>
<protein>
    <recommendedName>
        <fullName evidence="6">Phosphoenolpyruvate synthase</fullName>
        <ecNumber evidence="5">2.7.9.2</ecNumber>
    </recommendedName>
    <alternativeName>
        <fullName evidence="13">Pyruvate, water dikinase</fullName>
    </alternativeName>
</protein>
<dbReference type="STRING" id="207559.Dde_0604"/>
<evidence type="ECO:0000256" key="10">
    <source>
        <dbReference type="ARBA" id="ARBA00022777"/>
    </source>
</evidence>
<dbReference type="EC" id="2.7.9.2" evidence="5"/>
<dbReference type="Proteomes" id="UP000002710">
    <property type="component" value="Chromosome"/>
</dbReference>
<evidence type="ECO:0000256" key="2">
    <source>
        <dbReference type="ARBA" id="ARBA00002988"/>
    </source>
</evidence>
<dbReference type="InterPro" id="IPR002192">
    <property type="entry name" value="PPDK_AMP/ATP-bd"/>
</dbReference>
<comment type="catalytic activity">
    <reaction evidence="14">
        <text>pyruvate + ATP + H2O = phosphoenolpyruvate + AMP + phosphate + 2 H(+)</text>
        <dbReference type="Rhea" id="RHEA:11364"/>
        <dbReference type="ChEBI" id="CHEBI:15361"/>
        <dbReference type="ChEBI" id="CHEBI:15377"/>
        <dbReference type="ChEBI" id="CHEBI:15378"/>
        <dbReference type="ChEBI" id="CHEBI:30616"/>
        <dbReference type="ChEBI" id="CHEBI:43474"/>
        <dbReference type="ChEBI" id="CHEBI:58702"/>
        <dbReference type="ChEBI" id="CHEBI:456215"/>
        <dbReference type="EC" id="2.7.9.2"/>
    </reaction>
</comment>
<dbReference type="GO" id="GO:0008986">
    <property type="term" value="F:pyruvate, water dikinase activity"/>
    <property type="evidence" value="ECO:0007669"/>
    <property type="project" value="UniProtKB-EC"/>
</dbReference>
<dbReference type="Gene3D" id="3.30.470.20">
    <property type="entry name" value="ATP-grasp fold, B domain"/>
    <property type="match status" value="2"/>
</dbReference>
<proteinExistence type="inferred from homology"/>
<dbReference type="PANTHER" id="PTHR43030:SF1">
    <property type="entry name" value="PHOSPHOENOLPYRUVATE SYNTHASE"/>
    <property type="match status" value="1"/>
</dbReference>
<keyword evidence="18" id="KW-1185">Reference proteome</keyword>
<evidence type="ECO:0000256" key="9">
    <source>
        <dbReference type="ARBA" id="ARBA00022741"/>
    </source>
</evidence>
<evidence type="ECO:0000256" key="8">
    <source>
        <dbReference type="ARBA" id="ARBA00022723"/>
    </source>
</evidence>
<keyword evidence="7 17" id="KW-0808">Transferase</keyword>
<dbReference type="PANTHER" id="PTHR43030">
    <property type="entry name" value="PHOSPHOENOLPYRUVATE SYNTHASE"/>
    <property type="match status" value="1"/>
</dbReference>
<evidence type="ECO:0000256" key="11">
    <source>
        <dbReference type="ARBA" id="ARBA00022840"/>
    </source>
</evidence>
<keyword evidence="11" id="KW-0067">ATP-binding</keyword>
<evidence type="ECO:0000256" key="12">
    <source>
        <dbReference type="ARBA" id="ARBA00022842"/>
    </source>
</evidence>
<dbReference type="HOGENOM" id="CLU_011040_0_0_7"/>
<dbReference type="Gene3D" id="3.50.30.10">
    <property type="entry name" value="Phosphohistidine domain"/>
    <property type="match status" value="1"/>
</dbReference>
<dbReference type="Pfam" id="PF01326">
    <property type="entry name" value="PPDK_N"/>
    <property type="match status" value="2"/>
</dbReference>
<dbReference type="UniPathway" id="UPA00138"/>
<evidence type="ECO:0000256" key="4">
    <source>
        <dbReference type="ARBA" id="ARBA00007837"/>
    </source>
</evidence>
<dbReference type="InterPro" id="IPR036637">
    <property type="entry name" value="Phosphohistidine_dom_sf"/>
</dbReference>
<keyword evidence="12" id="KW-0460">Magnesium</keyword>
<comment type="function">
    <text evidence="2">Catalyzes the phosphorylation of pyruvate to phosphoenolpyruvate.</text>
</comment>
<keyword evidence="9" id="KW-0547">Nucleotide-binding</keyword>
<dbReference type="InterPro" id="IPR013815">
    <property type="entry name" value="ATP_grasp_subdomain_1"/>
</dbReference>
<reference evidence="17 18" key="1">
    <citation type="journal article" date="2011" name="J. Bacteriol.">
        <title>Complete genome sequence and updated annotation of Desulfovibrio alaskensis G20.</title>
        <authorList>
            <person name="Hauser L.J."/>
            <person name="Land M.L."/>
            <person name="Brown S.D."/>
            <person name="Larimer F."/>
            <person name="Keller K.L."/>
            <person name="Rapp-Giles B.J."/>
            <person name="Price M.N."/>
            <person name="Lin M."/>
            <person name="Bruce D.C."/>
            <person name="Detter J.C."/>
            <person name="Tapia R."/>
            <person name="Han C.S."/>
            <person name="Goodwin L.A."/>
            <person name="Cheng J.F."/>
            <person name="Pitluck S."/>
            <person name="Copeland A."/>
            <person name="Lucas S."/>
            <person name="Nolan M."/>
            <person name="Lapidus A.L."/>
            <person name="Palumbo A.V."/>
            <person name="Wall J.D."/>
        </authorList>
    </citation>
    <scope>NUCLEOTIDE SEQUENCE [LARGE SCALE GENOMIC DNA]</scope>
    <source>
        <strain evidence="18">ATCC BAA 1058 / DSM 17464 / G20</strain>
    </source>
</reference>
<keyword evidence="8" id="KW-0479">Metal-binding</keyword>
<sequence length="828" mass="90404">MPLKELFRHWTYQAFAPGTLLRNKYNAFKELLRLDDACLELIADLEEIHYGREKADWARVVWLTEELGSTVRELIGQLQVMSPVRYMDLLEYFTKIEFYARMAVSVPEPEIIPPFVIPLEEAGLHGGRSGGKARNLGRILRETSLPVPSGVVVSTSAFHYFIESNDLRGRLDNLLCRLRLDRPDDMAELSGELRGLIINAAVPERLADEIEIAAMELARGGRLLAVRSSAVAEDGEASFAGQYGSELNVRPAGVLDAWKSVVAGKYTPRALAYRIMHGLADAETPMAAIIMPMVDAEASGVVYTRDPSPPACAACADGVLSVFAVPGAGESLVSGTAVAQSVYYRRGSLRRAVPLREDAVVPAPTLRRLATMAMELETLFGVPQDVEWAVDGRNRLHILQSRPVLTAAVAEEAADERQLAGMQVVLDAADCASPGFGSGVVCQVEHCAEVDDLPEGSVLVTRNLGPALTRVIDRLSAVVARQGSRASHFASVAREFGLPVIVGVEQAFSALADGMEVTVDAARGRVYSGCPGGVCGLEREERLAGVRPRVHAGGGVTRRMGKAMQHISRLTLLDAQSETFAPRYCRSLHDFVRFAHEKGVAEMFSLVGRSGRGLAGAKQLRSPLPIALYVLNLEDGLFPTAAGKKEITPDDVRSVPMWALWFGLSSDKVQWHQGLPAMDWESFDRVSAGVGVRADSQDLASYAVVSHTYMHFMARFGYHLSVVDTLCEQSGKNNYINFRFKGGGGTPEQRSLRLGFIRSVLEKQGFFIQIRGDLLDARHPHDDDTAIQKQLAMLGLLLARTRLMDMTLFEGVDVDGLAADFMTLLEDE</sequence>
<dbReference type="GO" id="GO:0005524">
    <property type="term" value="F:ATP binding"/>
    <property type="evidence" value="ECO:0007669"/>
    <property type="project" value="UniProtKB-KW"/>
</dbReference>
<evidence type="ECO:0000313" key="18">
    <source>
        <dbReference type="Proteomes" id="UP000002710"/>
    </source>
</evidence>
<evidence type="ECO:0000256" key="1">
    <source>
        <dbReference type="ARBA" id="ARBA00001946"/>
    </source>
</evidence>
<keyword evidence="10 17" id="KW-0418">Kinase</keyword>
<dbReference type="eggNOG" id="COG3848">
    <property type="taxonomic scope" value="Bacteria"/>
</dbReference>
<organism evidence="17 18">
    <name type="scientific">Oleidesulfovibrio alaskensis (strain ATCC BAA-1058 / DSM 17464 / G20)</name>
    <name type="common">Desulfovibrio alaskensis</name>
    <dbReference type="NCBI Taxonomy" id="207559"/>
    <lineage>
        <taxon>Bacteria</taxon>
        <taxon>Pseudomonadati</taxon>
        <taxon>Thermodesulfobacteriota</taxon>
        <taxon>Desulfovibrionia</taxon>
        <taxon>Desulfovibrionales</taxon>
        <taxon>Desulfovibrionaceae</taxon>
        <taxon>Oleidesulfovibrio</taxon>
    </lineage>
</organism>
<keyword evidence="17" id="KW-0670">Pyruvate</keyword>
<comment type="pathway">
    <text evidence="3">Carbohydrate biosynthesis; gluconeogenesis.</text>
</comment>
<dbReference type="Pfam" id="PF00391">
    <property type="entry name" value="PEP-utilizers"/>
    <property type="match status" value="1"/>
</dbReference>
<name>Q315J1_OLEA2</name>
<dbReference type="GO" id="GO:0006094">
    <property type="term" value="P:gluconeogenesis"/>
    <property type="evidence" value="ECO:0007669"/>
    <property type="project" value="UniProtKB-UniPathway"/>
</dbReference>
<comment type="similarity">
    <text evidence="4">Belongs to the PEP-utilizing enzyme family.</text>
</comment>
<evidence type="ECO:0000313" key="17">
    <source>
        <dbReference type="EMBL" id="ABB37405.1"/>
    </source>
</evidence>
<dbReference type="InterPro" id="IPR008279">
    <property type="entry name" value="PEP-util_enz_mobile_dom"/>
</dbReference>
<evidence type="ECO:0000256" key="3">
    <source>
        <dbReference type="ARBA" id="ARBA00004742"/>
    </source>
</evidence>
<feature type="domain" description="Pyruvate phosphate dikinase AMP/ATP-binding" evidence="16">
    <location>
        <begin position="130"/>
        <end position="346"/>
    </location>
</feature>
<evidence type="ECO:0000256" key="14">
    <source>
        <dbReference type="ARBA" id="ARBA00047700"/>
    </source>
</evidence>
<dbReference type="RefSeq" id="WP_011366713.1">
    <property type="nucleotide sequence ID" value="NC_007519.1"/>
</dbReference>
<feature type="domain" description="PEP-utilising enzyme mobile" evidence="15">
    <location>
        <begin position="453"/>
        <end position="524"/>
    </location>
</feature>
<accession>Q315J1</accession>
<dbReference type="eggNOG" id="COG0574">
    <property type="taxonomic scope" value="Bacteria"/>
</dbReference>
<evidence type="ECO:0000259" key="16">
    <source>
        <dbReference type="Pfam" id="PF01326"/>
    </source>
</evidence>
<evidence type="ECO:0000256" key="5">
    <source>
        <dbReference type="ARBA" id="ARBA00011996"/>
    </source>
</evidence>
<dbReference type="InterPro" id="IPR006319">
    <property type="entry name" value="PEP_synth"/>
</dbReference>
<dbReference type="Gene3D" id="3.30.1490.20">
    <property type="entry name" value="ATP-grasp fold, A domain"/>
    <property type="match status" value="1"/>
</dbReference>
<evidence type="ECO:0000256" key="6">
    <source>
        <dbReference type="ARBA" id="ARBA00021623"/>
    </source>
</evidence>
<dbReference type="EMBL" id="CP000112">
    <property type="protein sequence ID" value="ABB37405.1"/>
    <property type="molecule type" value="Genomic_DNA"/>
</dbReference>
<dbReference type="SUPFAM" id="SSF52009">
    <property type="entry name" value="Phosphohistidine domain"/>
    <property type="match status" value="1"/>
</dbReference>
<gene>
    <name evidence="17" type="ordered locus">Dde_0604</name>
</gene>